<gene>
    <name evidence="1" type="ORF">GQN54_12525</name>
</gene>
<dbReference type="AlphaFoldDB" id="A0A6N9NRA3"/>
<keyword evidence="2" id="KW-1185">Reference proteome</keyword>
<dbReference type="EMBL" id="WWNE01000012">
    <property type="protein sequence ID" value="NBG66945.1"/>
    <property type="molecule type" value="Genomic_DNA"/>
</dbReference>
<dbReference type="Proteomes" id="UP000470771">
    <property type="component" value="Unassembled WGS sequence"/>
</dbReference>
<reference evidence="1 2" key="1">
    <citation type="submission" date="2019-12" db="EMBL/GenBank/DDBJ databases">
        <authorList>
            <person name="Zhao J."/>
        </authorList>
    </citation>
    <scope>NUCLEOTIDE SEQUENCE [LARGE SCALE GENOMIC DNA]</scope>
    <source>
        <strain evidence="1 2">S-15</strain>
    </source>
</reference>
<name>A0A6N9NRA3_9FLAO</name>
<evidence type="ECO:0008006" key="3">
    <source>
        <dbReference type="Google" id="ProtNLM"/>
    </source>
</evidence>
<sequence>MEIKQCLECQEEFEGRVDKKFCSDQCRNTYNNRQNKDANSIVRSTNYILRKNRRVLAELNPNGKSKTTAEKLKAKGFNFNYFTSEYVTKNGAVYKYVYDQGFLLLDDGTYALVIKKEYID</sequence>
<proteinExistence type="predicted"/>
<comment type="caution">
    <text evidence="1">The sequence shown here is derived from an EMBL/GenBank/DDBJ whole genome shotgun (WGS) entry which is preliminary data.</text>
</comment>
<accession>A0A6N9NRA3</accession>
<organism evidence="1 2">
    <name type="scientific">Acidiluteibacter ferrifornacis</name>
    <dbReference type="NCBI Taxonomy" id="2692424"/>
    <lineage>
        <taxon>Bacteria</taxon>
        <taxon>Pseudomonadati</taxon>
        <taxon>Bacteroidota</taxon>
        <taxon>Flavobacteriia</taxon>
        <taxon>Flavobacteriales</taxon>
        <taxon>Cryomorphaceae</taxon>
        <taxon>Acidiluteibacter</taxon>
    </lineage>
</organism>
<evidence type="ECO:0000313" key="2">
    <source>
        <dbReference type="Proteomes" id="UP000470771"/>
    </source>
</evidence>
<protein>
    <recommendedName>
        <fullName evidence="3">DUF2116 family Zn-ribbon domain-containing protein</fullName>
    </recommendedName>
</protein>
<evidence type="ECO:0000313" key="1">
    <source>
        <dbReference type="EMBL" id="NBG66945.1"/>
    </source>
</evidence>
<dbReference type="RefSeq" id="WP_160633898.1">
    <property type="nucleotide sequence ID" value="NZ_WWNE01000012.1"/>
</dbReference>